<dbReference type="SUPFAM" id="SSF56935">
    <property type="entry name" value="Porins"/>
    <property type="match status" value="1"/>
</dbReference>
<dbReference type="Gene3D" id="3.55.50.30">
    <property type="match status" value="1"/>
</dbReference>
<evidence type="ECO:0000313" key="17">
    <source>
        <dbReference type="Proteomes" id="UP000595320"/>
    </source>
</evidence>
<dbReference type="InterPro" id="IPR010917">
    <property type="entry name" value="TonB_rcpt_CS"/>
</dbReference>
<feature type="domain" description="Secretin/TonB short N-terminal" evidence="15">
    <location>
        <begin position="64"/>
        <end position="114"/>
    </location>
</feature>
<evidence type="ECO:0000256" key="7">
    <source>
        <dbReference type="ARBA" id="ARBA00023004"/>
    </source>
</evidence>
<gene>
    <name evidence="16" type="ORF">I6I53_10110</name>
</gene>
<comment type="similarity">
    <text evidence="12 14">Belongs to the TonB-dependent receptor family.</text>
</comment>
<keyword evidence="2 12" id="KW-0813">Transport</keyword>
<dbReference type="PROSITE" id="PS52016">
    <property type="entry name" value="TONB_DEPENDENT_REC_3"/>
    <property type="match status" value="1"/>
</dbReference>
<evidence type="ECO:0000256" key="9">
    <source>
        <dbReference type="ARBA" id="ARBA00023077"/>
    </source>
</evidence>
<dbReference type="InterPro" id="IPR012910">
    <property type="entry name" value="Plug_dom"/>
</dbReference>
<accession>A0A7T9UG53</accession>
<evidence type="ECO:0000256" key="14">
    <source>
        <dbReference type="RuleBase" id="RU003357"/>
    </source>
</evidence>
<evidence type="ECO:0000256" key="13">
    <source>
        <dbReference type="PROSITE-ProRule" id="PRU10144"/>
    </source>
</evidence>
<dbReference type="InterPro" id="IPR039426">
    <property type="entry name" value="TonB-dep_rcpt-like"/>
</dbReference>
<keyword evidence="8" id="KW-0406">Ion transport</keyword>
<protein>
    <submittedName>
        <fullName evidence="16">TonB-dependent receptor</fullName>
    </submittedName>
</protein>
<sequence length="863" mass="96060">MKETHHRSSFIVKPIVLSIHLALSSGLILSSPSALAKSNQNIRYNIPAGKLNQVLNQFAAVSGVAISMNATELSKIQSQGLNGTYTIEQGFITLLANTSLKAHKTADGYILKDRVVSKDTAPPTFRSSSQQNEVSLPIITVTADQTNPYLANSPSSVATKSELTPRETPFTINQVSQELIQERGDQSIFETLESFAGITSASNPGNIGQGMNRNLSVRGFEMGQTLLNGQRMYSTTGDAQNTDNLERIEVLRGPAGLYYGSAEPGGVINLSYKKPKAEAAYQFITRTDSKGSYGGMFDATGSLTSDQKLRYRAVVSYNHRIDDQEHTWSEPQSGMVALSYLPTDNFETSLTYERLETNSIPERENNSIDYRTGKFYDIPRDFFWGSLDDLATQTTDNILWDMKWQLSDALKVSANWNIQQTTQFWQITRSVTGKGGASDLEGNVDRFVNARDAKGHSYSGNIDISGKFNLWNFENQWLVGAGLGSTDSSASSGRAVSSGSRIGQKAHVGTINIYDPIYHDWNHRELIYADARTPRGQQEDKNVYLQNVLTFPNQKTRLMIGAGWTEYKSTPGVVSTTDPVRTEKKWTPRIAIMHDVLPTATVYASYGENFTPNDLGKYDMAGKQITDAVLSSQFEIGYKQELFNQQALVNLALFRLDKENILSMVQKDGVSCNADLETIPDTAGGYDPVNSDCRYALNGLERSQGVELSVSGQINDWWSTDFSYAYIDAKYKEADNPINVGRTKPNIPEHNFTLWNNFKLYDTDSFGRVNAGIGVKAWSKAHDAWVQDSSTEEIRSNINPGYTLVDLSLSWTKQLTDKQKVNLGFTVKNALDKTYYDRSRFANSGTIIWGDERRYLLTAKYDF</sequence>
<evidence type="ECO:0000256" key="11">
    <source>
        <dbReference type="ARBA" id="ARBA00023237"/>
    </source>
</evidence>
<name>A0A7T9UG53_9GAMM</name>
<dbReference type="Pfam" id="PF07715">
    <property type="entry name" value="Plug"/>
    <property type="match status" value="1"/>
</dbReference>
<dbReference type="GO" id="GO:0009279">
    <property type="term" value="C:cell outer membrane"/>
    <property type="evidence" value="ECO:0007669"/>
    <property type="project" value="UniProtKB-SubCell"/>
</dbReference>
<evidence type="ECO:0000256" key="5">
    <source>
        <dbReference type="ARBA" id="ARBA00022692"/>
    </source>
</evidence>
<dbReference type="InterPro" id="IPR011662">
    <property type="entry name" value="Secretin/TonB_short_N"/>
</dbReference>
<keyword evidence="9 14" id="KW-0798">TonB box</keyword>
<keyword evidence="4" id="KW-0410">Iron transport</keyword>
<evidence type="ECO:0000256" key="6">
    <source>
        <dbReference type="ARBA" id="ARBA00022729"/>
    </source>
</evidence>
<evidence type="ECO:0000259" key="15">
    <source>
        <dbReference type="SMART" id="SM00965"/>
    </source>
</evidence>
<evidence type="ECO:0000256" key="1">
    <source>
        <dbReference type="ARBA" id="ARBA00004571"/>
    </source>
</evidence>
<feature type="short sequence motif" description="TonB C-terminal box" evidence="13">
    <location>
        <begin position="846"/>
        <end position="863"/>
    </location>
</feature>
<evidence type="ECO:0000256" key="10">
    <source>
        <dbReference type="ARBA" id="ARBA00023136"/>
    </source>
</evidence>
<dbReference type="EMBL" id="CP068176">
    <property type="protein sequence ID" value="QQT85276.1"/>
    <property type="molecule type" value="Genomic_DNA"/>
</dbReference>
<dbReference type="InterPro" id="IPR037066">
    <property type="entry name" value="Plug_dom_sf"/>
</dbReference>
<evidence type="ECO:0000256" key="4">
    <source>
        <dbReference type="ARBA" id="ARBA00022496"/>
    </source>
</evidence>
<reference evidence="16 17" key="1">
    <citation type="submission" date="2021-01" db="EMBL/GenBank/DDBJ databases">
        <title>FDA dAtabase for Regulatory Grade micrObial Sequences (FDA-ARGOS): Supporting development and validation of Infectious Disease Dx tests.</title>
        <authorList>
            <person name="Sproer C."/>
            <person name="Gronow S."/>
            <person name="Severitt S."/>
            <person name="Schroder I."/>
            <person name="Tallon L."/>
            <person name="Sadzewicz L."/>
            <person name="Zhao X."/>
            <person name="Boylan J."/>
            <person name="Ott S."/>
            <person name="Bowen H."/>
            <person name="Vavikolanu K."/>
            <person name="Mehta A."/>
            <person name="Aluvathingal J."/>
            <person name="Nadendla S."/>
            <person name="Lowell S."/>
            <person name="Myers T."/>
            <person name="Yan Y."/>
            <person name="Sichtig H."/>
        </authorList>
    </citation>
    <scope>NUCLEOTIDE SEQUENCE [LARGE SCALE GENOMIC DNA]</scope>
    <source>
        <strain evidence="16 17">FDAARGOS_1096</strain>
    </source>
</reference>
<keyword evidence="10 12" id="KW-0472">Membrane</keyword>
<dbReference type="PANTHER" id="PTHR32552:SF68">
    <property type="entry name" value="FERRICHROME OUTER MEMBRANE TRANSPORTER_PHAGE RECEPTOR"/>
    <property type="match status" value="1"/>
</dbReference>
<evidence type="ECO:0000256" key="3">
    <source>
        <dbReference type="ARBA" id="ARBA00022452"/>
    </source>
</evidence>
<keyword evidence="5 12" id="KW-0812">Transmembrane</keyword>
<dbReference type="PANTHER" id="PTHR32552">
    <property type="entry name" value="FERRICHROME IRON RECEPTOR-RELATED"/>
    <property type="match status" value="1"/>
</dbReference>
<keyword evidence="6" id="KW-0732">Signal</keyword>
<evidence type="ECO:0000313" key="16">
    <source>
        <dbReference type="EMBL" id="QQT85276.1"/>
    </source>
</evidence>
<dbReference type="InterPro" id="IPR000531">
    <property type="entry name" value="Beta-barrel_TonB"/>
</dbReference>
<dbReference type="Gene3D" id="2.170.130.10">
    <property type="entry name" value="TonB-dependent receptor, plug domain"/>
    <property type="match status" value="1"/>
</dbReference>
<comment type="subcellular location">
    <subcellularLocation>
        <location evidence="1 12">Cell outer membrane</location>
        <topology evidence="1 12">Multi-pass membrane protein</topology>
    </subcellularLocation>
</comment>
<organism evidence="16 17">
    <name type="scientific">Acinetobacter ursingii</name>
    <dbReference type="NCBI Taxonomy" id="108980"/>
    <lineage>
        <taxon>Bacteria</taxon>
        <taxon>Pseudomonadati</taxon>
        <taxon>Pseudomonadota</taxon>
        <taxon>Gammaproteobacteria</taxon>
        <taxon>Moraxellales</taxon>
        <taxon>Moraxellaceae</taxon>
        <taxon>Acinetobacter</taxon>
    </lineage>
</organism>
<dbReference type="CDD" id="cd01347">
    <property type="entry name" value="ligand_gated_channel"/>
    <property type="match status" value="1"/>
</dbReference>
<evidence type="ECO:0000256" key="12">
    <source>
        <dbReference type="PROSITE-ProRule" id="PRU01360"/>
    </source>
</evidence>
<keyword evidence="16" id="KW-0675">Receptor</keyword>
<dbReference type="Proteomes" id="UP000595320">
    <property type="component" value="Chromosome"/>
</dbReference>
<keyword evidence="7" id="KW-0408">Iron</keyword>
<keyword evidence="3 12" id="KW-1134">Transmembrane beta strand</keyword>
<dbReference type="PROSITE" id="PS01156">
    <property type="entry name" value="TONB_DEPENDENT_REC_2"/>
    <property type="match status" value="1"/>
</dbReference>
<keyword evidence="11 12" id="KW-0998">Cell outer membrane</keyword>
<dbReference type="RefSeq" id="WP_004998621.1">
    <property type="nucleotide sequence ID" value="NZ_BKGH01000138.1"/>
</dbReference>
<evidence type="ECO:0000256" key="8">
    <source>
        <dbReference type="ARBA" id="ARBA00023065"/>
    </source>
</evidence>
<dbReference type="AlphaFoldDB" id="A0A7T9UG53"/>
<dbReference type="InterPro" id="IPR036942">
    <property type="entry name" value="Beta-barrel_TonB_sf"/>
</dbReference>
<proteinExistence type="inferred from homology"/>
<evidence type="ECO:0000256" key="2">
    <source>
        <dbReference type="ARBA" id="ARBA00022448"/>
    </source>
</evidence>
<dbReference type="GeneID" id="66212991"/>
<dbReference type="Gene3D" id="2.40.170.20">
    <property type="entry name" value="TonB-dependent receptor, beta-barrel domain"/>
    <property type="match status" value="1"/>
</dbReference>
<dbReference type="Pfam" id="PF00593">
    <property type="entry name" value="TonB_dep_Rec_b-barrel"/>
    <property type="match status" value="1"/>
</dbReference>
<dbReference type="GO" id="GO:0015344">
    <property type="term" value="F:siderophore uptake transmembrane transporter activity"/>
    <property type="evidence" value="ECO:0007669"/>
    <property type="project" value="TreeGrafter"/>
</dbReference>
<dbReference type="SMART" id="SM00965">
    <property type="entry name" value="STN"/>
    <property type="match status" value="1"/>
</dbReference>